<dbReference type="InterPro" id="IPR011437">
    <property type="entry name" value="DUF1540"/>
</dbReference>
<gene>
    <name evidence="2" type="ORF">LSG31_08135</name>
</gene>
<feature type="domain" description="DUF1540" evidence="1">
    <location>
        <begin position="11"/>
        <end position="66"/>
    </location>
</feature>
<protein>
    <submittedName>
        <fullName evidence="2">DUF1540 domain-containing protein</fullName>
    </submittedName>
</protein>
<evidence type="ECO:0000313" key="2">
    <source>
        <dbReference type="EMBL" id="UOF92153.1"/>
    </source>
</evidence>
<dbReference type="RefSeq" id="WP_347438839.1">
    <property type="nucleotide sequence ID" value="NZ_CP089291.1"/>
</dbReference>
<keyword evidence="3" id="KW-1185">Reference proteome</keyword>
<organism evidence="2 3">
    <name type="scientific">Fodinisporobacter ferrooxydans</name>
    <dbReference type="NCBI Taxonomy" id="2901836"/>
    <lineage>
        <taxon>Bacteria</taxon>
        <taxon>Bacillati</taxon>
        <taxon>Bacillota</taxon>
        <taxon>Bacilli</taxon>
        <taxon>Bacillales</taxon>
        <taxon>Alicyclobacillaceae</taxon>
        <taxon>Fodinisporobacter</taxon>
    </lineage>
</organism>
<evidence type="ECO:0000313" key="3">
    <source>
        <dbReference type="Proteomes" id="UP000830167"/>
    </source>
</evidence>
<dbReference type="Proteomes" id="UP000830167">
    <property type="component" value="Chromosome"/>
</dbReference>
<dbReference type="Pfam" id="PF07561">
    <property type="entry name" value="DUF1540"/>
    <property type="match status" value="1"/>
</dbReference>
<name>A0ABY4CP31_9BACL</name>
<proteinExistence type="predicted"/>
<reference evidence="2" key="1">
    <citation type="submission" date="2021-12" db="EMBL/GenBank/DDBJ databases">
        <title>Alicyclobacillaceae gen. nov., sp. nov., isolated from chalcocite enrichment system.</title>
        <authorList>
            <person name="Jiang Z."/>
        </authorList>
    </citation>
    <scope>NUCLEOTIDE SEQUENCE</scope>
    <source>
        <strain evidence="2">MYW30-H2</strain>
    </source>
</reference>
<sequence length="72" mass="7871">MATQMEMLQRIKCTVESCSFNDNQACSASSIEVNLNPVLTDPNSEFAAELGSFGTQTSEATMCRTYKPKNKA</sequence>
<evidence type="ECO:0000259" key="1">
    <source>
        <dbReference type="Pfam" id="PF07561"/>
    </source>
</evidence>
<dbReference type="EMBL" id="CP089291">
    <property type="protein sequence ID" value="UOF92153.1"/>
    <property type="molecule type" value="Genomic_DNA"/>
</dbReference>
<accession>A0ABY4CP31</accession>